<protein>
    <submittedName>
        <fullName evidence="2">Uncharacterized protein</fullName>
    </submittedName>
</protein>
<dbReference type="PANTHER" id="PTHR33115:SF69">
    <property type="entry name" value="GENOME ASSEMBLY, CHROMOSOME: II"/>
    <property type="match status" value="1"/>
</dbReference>
<dbReference type="EMBL" id="JACEFO010002299">
    <property type="protein sequence ID" value="KAF8667641.1"/>
    <property type="molecule type" value="Genomic_DNA"/>
</dbReference>
<keyword evidence="1" id="KW-1133">Transmembrane helix</keyword>
<dbReference type="AlphaFoldDB" id="A0A835E401"/>
<feature type="transmembrane region" description="Helical" evidence="1">
    <location>
        <begin position="30"/>
        <end position="46"/>
    </location>
</feature>
<evidence type="ECO:0000313" key="2">
    <source>
        <dbReference type="EMBL" id="KAF8667641.1"/>
    </source>
</evidence>
<evidence type="ECO:0000256" key="1">
    <source>
        <dbReference type="SAM" id="Phobius"/>
    </source>
</evidence>
<dbReference type="Gene3D" id="1.25.10.10">
    <property type="entry name" value="Leucine-rich Repeat Variant"/>
    <property type="match status" value="1"/>
</dbReference>
<keyword evidence="3" id="KW-1185">Reference proteome</keyword>
<dbReference type="Proteomes" id="UP000636709">
    <property type="component" value="Unassembled WGS sequence"/>
</dbReference>
<sequence length="709" mass="80078">MSWAFRAFYRISLLIMQVVIWILYLPVISILFGPPILCFMLSAYRLDKDNDFKDDGDASKANLKPALNIFYSLAVAQSILHIVWINIVEGIKGSLTLYVCNKYGYERRAMDDYITETKRKCIHDMALADDWNLITYALSLLDSESIDSDEYCSGLRILDTLIEEKVPVNRLMVQSLRQRIQKLIRTLGWRRPTDRETRELAARILAHLASDLSLADFPGALESISSLLETQCYKKDQEYLHFPLSKNRSRRSRKKSVLEDMIDKQGPANQQNYYMLLGNEQSIKIGKGKREELILQGLRIIENLAHNEHNCTEIYENKDLISKIIAPVKSDKFIEEVVTNGDCSVRALDGSLKVVSRLIGAHGDMGKNLRQDIAGNINVGRKDPSPSKENMTTAVSNLFAVLGMKRNSNILGLQTRAIEIVSQLFLDESTNLDRAEREKFIQSLLQFFLSEEWMSEYFQEKHTEAIREAATIKVDNNIILLSSPLLNWLMKEHEKKKMGEAKKIASHLKAKAGEALALLSMGSQSNSKFLMNSTRCGDVNHCLTKMLDSKITTIKCPMTGNEVLDMPIKIGCRISAAEILKHLCVDSAGDRSFCKMVLRKPRHTACVSMLKIICKMVILLVQHGHYVQDFKDKKIMDALSEASKTMASLEGCMLFSGMDVDSYGVPLKPVSSVLVEEARQFLDGQTTGAGLVVNDTIPLLEHNNDCIWF</sequence>
<proteinExistence type="predicted"/>
<comment type="caution">
    <text evidence="2">The sequence shown here is derived from an EMBL/GenBank/DDBJ whole genome shotgun (WGS) entry which is preliminary data.</text>
</comment>
<organism evidence="2 3">
    <name type="scientific">Digitaria exilis</name>
    <dbReference type="NCBI Taxonomy" id="1010633"/>
    <lineage>
        <taxon>Eukaryota</taxon>
        <taxon>Viridiplantae</taxon>
        <taxon>Streptophyta</taxon>
        <taxon>Embryophyta</taxon>
        <taxon>Tracheophyta</taxon>
        <taxon>Spermatophyta</taxon>
        <taxon>Magnoliopsida</taxon>
        <taxon>Liliopsida</taxon>
        <taxon>Poales</taxon>
        <taxon>Poaceae</taxon>
        <taxon>PACMAD clade</taxon>
        <taxon>Panicoideae</taxon>
        <taxon>Panicodae</taxon>
        <taxon>Paniceae</taxon>
        <taxon>Anthephorinae</taxon>
        <taxon>Digitaria</taxon>
    </lineage>
</organism>
<keyword evidence="1" id="KW-0812">Transmembrane</keyword>
<name>A0A835E401_9POAL</name>
<reference evidence="2" key="1">
    <citation type="submission" date="2020-07" db="EMBL/GenBank/DDBJ databases">
        <title>Genome sequence and genetic diversity analysis of an under-domesticated orphan crop, white fonio (Digitaria exilis).</title>
        <authorList>
            <person name="Bennetzen J.L."/>
            <person name="Chen S."/>
            <person name="Ma X."/>
            <person name="Wang X."/>
            <person name="Yssel A.E.J."/>
            <person name="Chaluvadi S.R."/>
            <person name="Johnson M."/>
            <person name="Gangashetty P."/>
            <person name="Hamidou F."/>
            <person name="Sanogo M.D."/>
            <person name="Zwaenepoel A."/>
            <person name="Wallace J."/>
            <person name="Van De Peer Y."/>
            <person name="Van Deynze A."/>
        </authorList>
    </citation>
    <scope>NUCLEOTIDE SEQUENCE</scope>
    <source>
        <tissue evidence="2">Leaves</tissue>
    </source>
</reference>
<dbReference type="SUPFAM" id="SSF48371">
    <property type="entry name" value="ARM repeat"/>
    <property type="match status" value="1"/>
</dbReference>
<dbReference type="InterPro" id="IPR016024">
    <property type="entry name" value="ARM-type_fold"/>
</dbReference>
<gene>
    <name evidence="2" type="ORF">HU200_052847</name>
</gene>
<dbReference type="InterPro" id="IPR011989">
    <property type="entry name" value="ARM-like"/>
</dbReference>
<accession>A0A835E401</accession>
<evidence type="ECO:0000313" key="3">
    <source>
        <dbReference type="Proteomes" id="UP000636709"/>
    </source>
</evidence>
<dbReference type="PANTHER" id="PTHR33115">
    <property type="entry name" value="ARM REPEAT SUPERFAMILY PROTEIN"/>
    <property type="match status" value="1"/>
</dbReference>
<dbReference type="OrthoDB" id="608041at2759"/>
<feature type="transmembrane region" description="Helical" evidence="1">
    <location>
        <begin position="67"/>
        <end position="87"/>
    </location>
</feature>
<keyword evidence="1" id="KW-0472">Membrane</keyword>